<name>A0A4U6TM51_SETVI</name>
<proteinExistence type="predicted"/>
<feature type="domain" description="C2H2-type" evidence="4">
    <location>
        <begin position="305"/>
        <end position="332"/>
    </location>
</feature>
<dbReference type="SMART" id="SM00355">
    <property type="entry name" value="ZnF_C2H2"/>
    <property type="match status" value="2"/>
</dbReference>
<feature type="region of interest" description="Disordered" evidence="2">
    <location>
        <begin position="411"/>
        <end position="440"/>
    </location>
</feature>
<protein>
    <recommendedName>
        <fullName evidence="4">C2H2-type domain-containing protein</fullName>
    </recommendedName>
</protein>
<dbReference type="AlphaFoldDB" id="A0A4U6TM51"/>
<dbReference type="InterPro" id="IPR036236">
    <property type="entry name" value="Znf_C2H2_sf"/>
</dbReference>
<dbReference type="Gene3D" id="3.30.160.60">
    <property type="entry name" value="Classic Zinc Finger"/>
    <property type="match status" value="1"/>
</dbReference>
<keyword evidence="1" id="KW-0863">Zinc-finger</keyword>
<reference evidence="5" key="1">
    <citation type="submission" date="2019-03" db="EMBL/GenBank/DDBJ databases">
        <title>WGS assembly of Setaria viridis.</title>
        <authorList>
            <person name="Huang P."/>
            <person name="Jenkins J."/>
            <person name="Grimwood J."/>
            <person name="Barry K."/>
            <person name="Healey A."/>
            <person name="Mamidi S."/>
            <person name="Sreedasyam A."/>
            <person name="Shu S."/>
            <person name="Feldman M."/>
            <person name="Wu J."/>
            <person name="Yu Y."/>
            <person name="Chen C."/>
            <person name="Johnson J."/>
            <person name="Rokhsar D."/>
            <person name="Baxter I."/>
            <person name="Schmutz J."/>
            <person name="Brutnell T."/>
            <person name="Kellogg E."/>
        </authorList>
    </citation>
    <scope>NUCLEOTIDE SEQUENCE [LARGE SCALE GENOMIC DNA]</scope>
</reference>
<sequence>MSKGGLLCWLLVLEVCIAQQSLISISQLTAGGQIGDDDLLFQDPIRLMSIHGRDELGGHSSDSIFDDWVDTGDEYASINRGVPVAGGRVGDEEEEGLRPPYGDDDGGDSGGTKGSSGSGGVDVECPECGKFFKNDKSMFGHLRSHPNRGYKGAIPPVKKLKQSPGTTAAASASSSSQGTDRTPAQRSSRDPQLTPLEILCAYVLLTLKYRGHTTQQVPQPPSSSFGKLDAIGQAEGGTEGSVSRNAAAELKCNAGAEARKLENCDEHGYSILKISKKRRNMPKDVREAHRKKARLVPTLKEKHPYACKHCKAEFPTNQALGGHVAGHHREKKVPSRLNDPSAVTAVSQNGKHQVKDGNDDDDDKNLSLRRGLLSEQFSMALDVPWQSGHQASGGKMRHHYERRNGDLSMAVAAPTPTPIDDGGAGRPWNIDLNVEAPEQE</sequence>
<accession>A0A4U6TM51</accession>
<evidence type="ECO:0000256" key="3">
    <source>
        <dbReference type="SAM" id="SignalP"/>
    </source>
</evidence>
<dbReference type="PANTHER" id="PTHR47591">
    <property type="entry name" value="ZINC FINGER PROTEIN ZAT2-RELATED"/>
    <property type="match status" value="1"/>
</dbReference>
<feature type="signal peptide" evidence="3">
    <location>
        <begin position="1"/>
        <end position="18"/>
    </location>
</feature>
<feature type="chain" id="PRO_5020731175" description="C2H2-type domain-containing protein" evidence="3">
    <location>
        <begin position="19"/>
        <end position="440"/>
    </location>
</feature>
<feature type="region of interest" description="Disordered" evidence="2">
    <location>
        <begin position="321"/>
        <end position="340"/>
    </location>
</feature>
<dbReference type="GO" id="GO:0008270">
    <property type="term" value="F:zinc ion binding"/>
    <property type="evidence" value="ECO:0007669"/>
    <property type="project" value="UniProtKB-KW"/>
</dbReference>
<keyword evidence="1" id="KW-0479">Metal-binding</keyword>
<evidence type="ECO:0000259" key="4">
    <source>
        <dbReference type="PROSITE" id="PS50157"/>
    </source>
</evidence>
<dbReference type="PANTHER" id="PTHR47591:SF1">
    <property type="entry name" value="ZINC FINGER PROTEIN ZAT2-RELATED"/>
    <property type="match status" value="1"/>
</dbReference>
<dbReference type="Proteomes" id="UP000298652">
    <property type="component" value="Chromosome 7"/>
</dbReference>
<feature type="region of interest" description="Disordered" evidence="2">
    <location>
        <begin position="142"/>
        <end position="192"/>
    </location>
</feature>
<dbReference type="EMBL" id="CM016558">
    <property type="protein sequence ID" value="TKW03738.1"/>
    <property type="molecule type" value="Genomic_DNA"/>
</dbReference>
<feature type="compositionally biased region" description="Gly residues" evidence="2">
    <location>
        <begin position="108"/>
        <end position="120"/>
    </location>
</feature>
<keyword evidence="3" id="KW-0732">Signal</keyword>
<organism evidence="5 6">
    <name type="scientific">Setaria viridis</name>
    <name type="common">Green bristlegrass</name>
    <name type="synonym">Setaria italica subsp. viridis</name>
    <dbReference type="NCBI Taxonomy" id="4556"/>
    <lineage>
        <taxon>Eukaryota</taxon>
        <taxon>Viridiplantae</taxon>
        <taxon>Streptophyta</taxon>
        <taxon>Embryophyta</taxon>
        <taxon>Tracheophyta</taxon>
        <taxon>Spermatophyta</taxon>
        <taxon>Magnoliopsida</taxon>
        <taxon>Liliopsida</taxon>
        <taxon>Poales</taxon>
        <taxon>Poaceae</taxon>
        <taxon>PACMAD clade</taxon>
        <taxon>Panicoideae</taxon>
        <taxon>Panicodae</taxon>
        <taxon>Paniceae</taxon>
        <taxon>Cenchrinae</taxon>
        <taxon>Setaria</taxon>
    </lineage>
</organism>
<dbReference type="PROSITE" id="PS50157">
    <property type="entry name" value="ZINC_FINGER_C2H2_2"/>
    <property type="match status" value="2"/>
</dbReference>
<gene>
    <name evidence="5" type="ORF">SEVIR_7G062300v2</name>
</gene>
<dbReference type="Pfam" id="PF13912">
    <property type="entry name" value="zf-C2H2_6"/>
    <property type="match status" value="2"/>
</dbReference>
<evidence type="ECO:0000313" key="5">
    <source>
        <dbReference type="EMBL" id="TKW03738.1"/>
    </source>
</evidence>
<dbReference type="SUPFAM" id="SSF57667">
    <property type="entry name" value="beta-beta-alpha zinc fingers"/>
    <property type="match status" value="1"/>
</dbReference>
<evidence type="ECO:0000313" key="6">
    <source>
        <dbReference type="Proteomes" id="UP000298652"/>
    </source>
</evidence>
<feature type="region of interest" description="Disordered" evidence="2">
    <location>
        <begin position="80"/>
        <end position="120"/>
    </location>
</feature>
<keyword evidence="1" id="KW-0862">Zinc</keyword>
<dbReference type="OMA" id="GHMAGHH"/>
<dbReference type="Gramene" id="TKW03738">
    <property type="protein sequence ID" value="TKW03738"/>
    <property type="gene ID" value="SEVIR_7G062300v2"/>
</dbReference>
<keyword evidence="6" id="KW-1185">Reference proteome</keyword>
<dbReference type="InterPro" id="IPR013087">
    <property type="entry name" value="Znf_C2H2_type"/>
</dbReference>
<dbReference type="PROSITE" id="PS00028">
    <property type="entry name" value="ZINC_FINGER_C2H2_1"/>
    <property type="match status" value="2"/>
</dbReference>
<evidence type="ECO:0000256" key="1">
    <source>
        <dbReference type="PROSITE-ProRule" id="PRU00042"/>
    </source>
</evidence>
<evidence type="ECO:0000256" key="2">
    <source>
        <dbReference type="SAM" id="MobiDB-lite"/>
    </source>
</evidence>
<feature type="compositionally biased region" description="Polar residues" evidence="2">
    <location>
        <begin position="177"/>
        <end position="186"/>
    </location>
</feature>
<feature type="domain" description="C2H2-type" evidence="4">
    <location>
        <begin position="123"/>
        <end position="150"/>
    </location>
</feature>